<dbReference type="PANTHER" id="PTHR10736">
    <property type="entry name" value="BESTROPHIN"/>
    <property type="match status" value="1"/>
</dbReference>
<feature type="compositionally biased region" description="Polar residues" evidence="7">
    <location>
        <begin position="398"/>
        <end position="409"/>
    </location>
</feature>
<evidence type="ECO:0000256" key="5">
    <source>
        <dbReference type="ARBA" id="ARBA00034769"/>
    </source>
</evidence>
<keyword evidence="6" id="KW-0406">Ion transport</keyword>
<dbReference type="GO" id="GO:0034707">
    <property type="term" value="C:chloride channel complex"/>
    <property type="evidence" value="ECO:0007669"/>
    <property type="project" value="UniProtKB-KW"/>
</dbReference>
<comment type="function">
    <text evidence="6">Forms chloride channels.</text>
</comment>
<keyword evidence="4" id="KW-0472">Membrane</keyword>
<evidence type="ECO:0000256" key="3">
    <source>
        <dbReference type="ARBA" id="ARBA00022989"/>
    </source>
</evidence>
<dbReference type="InterPro" id="IPR000615">
    <property type="entry name" value="Bestrophin"/>
</dbReference>
<dbReference type="PANTHER" id="PTHR10736:SF33">
    <property type="entry name" value="BESTROPHIN HOMOLOG"/>
    <property type="match status" value="1"/>
</dbReference>
<evidence type="ECO:0000256" key="1">
    <source>
        <dbReference type="ARBA" id="ARBA00004370"/>
    </source>
</evidence>
<evidence type="ECO:0000256" key="7">
    <source>
        <dbReference type="SAM" id="MobiDB-lite"/>
    </source>
</evidence>
<dbReference type="Proteomes" id="UP000277928">
    <property type="component" value="Unassembled WGS sequence"/>
</dbReference>
<evidence type="ECO:0000256" key="2">
    <source>
        <dbReference type="ARBA" id="ARBA00022692"/>
    </source>
</evidence>
<dbReference type="OrthoDB" id="201595at2759"/>
<evidence type="ECO:0000313" key="8">
    <source>
        <dbReference type="EMBL" id="VDK85716.1"/>
    </source>
</evidence>
<gene>
    <name evidence="8" type="ORF">NLS_LOCUS7253</name>
</gene>
<evidence type="ECO:0000313" key="9">
    <source>
        <dbReference type="Proteomes" id="UP000277928"/>
    </source>
</evidence>
<keyword evidence="6" id="KW-1003">Cell membrane</keyword>
<evidence type="ECO:0000256" key="4">
    <source>
        <dbReference type="ARBA" id="ARBA00023136"/>
    </source>
</evidence>
<keyword evidence="3" id="KW-1133">Transmembrane helix</keyword>
<feature type="compositionally biased region" description="Acidic residues" evidence="7">
    <location>
        <begin position="496"/>
        <end position="505"/>
    </location>
</feature>
<dbReference type="GO" id="GO:0005886">
    <property type="term" value="C:plasma membrane"/>
    <property type="evidence" value="ECO:0007669"/>
    <property type="project" value="UniProtKB-SubCell"/>
</dbReference>
<dbReference type="Pfam" id="PF01062">
    <property type="entry name" value="Bestrophin"/>
    <property type="match status" value="1"/>
</dbReference>
<dbReference type="InterPro" id="IPR021134">
    <property type="entry name" value="Bestrophin-like"/>
</dbReference>
<reference evidence="8 9" key="1">
    <citation type="submission" date="2018-08" db="EMBL/GenBank/DDBJ databases">
        <authorList>
            <person name="Laetsch R D."/>
            <person name="Stevens L."/>
            <person name="Kumar S."/>
            <person name="Blaxter L. M."/>
        </authorList>
    </citation>
    <scope>NUCLEOTIDE SEQUENCE [LARGE SCALE GENOMIC DNA]</scope>
</reference>
<keyword evidence="9" id="KW-1185">Reference proteome</keyword>
<evidence type="ECO:0000256" key="6">
    <source>
        <dbReference type="RuleBase" id="RU363126"/>
    </source>
</evidence>
<comment type="subcellular location">
    <subcellularLocation>
        <location evidence="6">Cell membrane</location>
        <topology evidence="6">Multi-pass membrane protein</topology>
    </subcellularLocation>
    <subcellularLocation>
        <location evidence="1">Membrane</location>
    </subcellularLocation>
</comment>
<comment type="similarity">
    <text evidence="5 6">Belongs to the anion channel-forming bestrophin (TC 1.A.46) family. Calcium-sensitive chloride channel subfamily.</text>
</comment>
<keyword evidence="6" id="KW-0813">Transport</keyword>
<feature type="region of interest" description="Disordered" evidence="7">
    <location>
        <begin position="445"/>
        <end position="515"/>
    </location>
</feature>
<feature type="compositionally biased region" description="Basic residues" evidence="7">
    <location>
        <begin position="457"/>
        <end position="475"/>
    </location>
</feature>
<dbReference type="GO" id="GO:0005254">
    <property type="term" value="F:chloride channel activity"/>
    <property type="evidence" value="ECO:0007669"/>
    <property type="project" value="UniProtKB-KW"/>
</dbReference>
<accession>A0A3P6TC51</accession>
<organism evidence="8 9">
    <name type="scientific">Litomosoides sigmodontis</name>
    <name type="common">Filarial nematode worm</name>
    <dbReference type="NCBI Taxonomy" id="42156"/>
    <lineage>
        <taxon>Eukaryota</taxon>
        <taxon>Metazoa</taxon>
        <taxon>Ecdysozoa</taxon>
        <taxon>Nematoda</taxon>
        <taxon>Chromadorea</taxon>
        <taxon>Rhabditida</taxon>
        <taxon>Spirurina</taxon>
        <taxon>Spiruromorpha</taxon>
        <taxon>Filarioidea</taxon>
        <taxon>Onchocercidae</taxon>
        <taxon>Litomosoides</taxon>
    </lineage>
</organism>
<dbReference type="OMA" id="RKYWVPI"/>
<proteinExistence type="inferred from homology"/>
<keyword evidence="6" id="KW-0868">Chloride</keyword>
<dbReference type="AlphaFoldDB" id="A0A3P6TC51"/>
<feature type="region of interest" description="Disordered" evidence="7">
    <location>
        <begin position="390"/>
        <end position="418"/>
    </location>
</feature>
<name>A0A3P6TC51_LITSI</name>
<protein>
    <recommendedName>
        <fullName evidence="6">Bestrophin homolog</fullName>
    </recommendedName>
</protein>
<sequence>MIAYACLSILYNFILTENNRRIFENICRLFTKYTDVMPITFMLGFFINIVVNRFWSSLHNIGWIDASALFVCKYISGSDDHARLLRRNLIRYLLFHQVLVYRDISEVIRRRFPSLETLVTAGYITEIELMQFNAIDSKNRKYWVPIHWAMGLAQRARREKRIDSPQALQDIFDKINVFRLQLSQLIINDWVPIPLVYSQVMCLTVRLYFFLALMGHQNIALPSDANYIDTINTHVPFISMCQFIFYMGWMKVAEVLMNPFGDDDDDLEINWLIDRNLQVGMSIVDQTWEPPLIKDQFWLLKIPEPMYSVDAVNERYNPQTGSVSNTTRQASTQMILKKYSSDSDLPSSEYDGGRRNSSLSATVSGIRDAFKRRMSRLTSRVGSITDAESPAFDGINIKTDNYTSPPATLQQQQQKVGERQGLSILHEEDENHKQTYGCDSISRHSQAINDHSDSRRPPNKRPKRKRRKLRKKMSKISKEGVQRGGNNSVKLKVTDYDGDDECESQTEEKSPTLSAEISVTEVEEVAEGIPETVANGCFNQISTGTTASGKMM</sequence>
<dbReference type="EMBL" id="UYRX01000724">
    <property type="protein sequence ID" value="VDK85716.1"/>
    <property type="molecule type" value="Genomic_DNA"/>
</dbReference>
<keyword evidence="6" id="KW-0407">Ion channel</keyword>
<keyword evidence="2" id="KW-0812">Transmembrane</keyword>
<keyword evidence="6" id="KW-0869">Chloride channel</keyword>